<organism evidence="1 2">
    <name type="scientific">Tagetes erecta</name>
    <name type="common">African marigold</name>
    <dbReference type="NCBI Taxonomy" id="13708"/>
    <lineage>
        <taxon>Eukaryota</taxon>
        <taxon>Viridiplantae</taxon>
        <taxon>Streptophyta</taxon>
        <taxon>Embryophyta</taxon>
        <taxon>Tracheophyta</taxon>
        <taxon>Spermatophyta</taxon>
        <taxon>Magnoliopsida</taxon>
        <taxon>eudicotyledons</taxon>
        <taxon>Gunneridae</taxon>
        <taxon>Pentapetalae</taxon>
        <taxon>asterids</taxon>
        <taxon>campanulids</taxon>
        <taxon>Asterales</taxon>
        <taxon>Asteraceae</taxon>
        <taxon>Asteroideae</taxon>
        <taxon>Heliantheae alliance</taxon>
        <taxon>Tageteae</taxon>
        <taxon>Tagetes</taxon>
    </lineage>
</organism>
<protein>
    <submittedName>
        <fullName evidence="1">Uncharacterized protein</fullName>
    </submittedName>
</protein>
<sequence>MLLRGQHNDIDSLEDLNFRSDSPDEHLGSLETLAFEKRPKSHTVHHFQALKATNRSILPYSREDPPTPGQYFRIAEELSTFDSIHSEELTSNSLRGFSEEHH</sequence>
<dbReference type="Proteomes" id="UP001229421">
    <property type="component" value="Unassembled WGS sequence"/>
</dbReference>
<proteinExistence type="predicted"/>
<reference evidence="1" key="1">
    <citation type="journal article" date="2023" name="bioRxiv">
        <title>Improved chromosome-level genome assembly for marigold (Tagetes erecta).</title>
        <authorList>
            <person name="Jiang F."/>
            <person name="Yuan L."/>
            <person name="Wang S."/>
            <person name="Wang H."/>
            <person name="Xu D."/>
            <person name="Wang A."/>
            <person name="Fan W."/>
        </authorList>
    </citation>
    <scope>NUCLEOTIDE SEQUENCE</scope>
    <source>
        <strain evidence="1">WSJ</strain>
        <tissue evidence="1">Leaf</tissue>
    </source>
</reference>
<accession>A0AAD8LNQ4</accession>
<keyword evidence="2" id="KW-1185">Reference proteome</keyword>
<evidence type="ECO:0000313" key="2">
    <source>
        <dbReference type="Proteomes" id="UP001229421"/>
    </source>
</evidence>
<evidence type="ECO:0000313" key="1">
    <source>
        <dbReference type="EMBL" id="KAK1440770.1"/>
    </source>
</evidence>
<gene>
    <name evidence="1" type="ORF">QVD17_06601</name>
</gene>
<dbReference type="AlphaFoldDB" id="A0AAD8LNQ4"/>
<comment type="caution">
    <text evidence="1">The sequence shown here is derived from an EMBL/GenBank/DDBJ whole genome shotgun (WGS) entry which is preliminary data.</text>
</comment>
<name>A0AAD8LNQ4_TARER</name>
<dbReference type="EMBL" id="JAUHHV010000001">
    <property type="protein sequence ID" value="KAK1440770.1"/>
    <property type="molecule type" value="Genomic_DNA"/>
</dbReference>